<dbReference type="NCBIfam" id="TIGR01587">
    <property type="entry name" value="cas3_core"/>
    <property type="match status" value="1"/>
</dbReference>
<dbReference type="PANTHER" id="PTHR47963">
    <property type="entry name" value="DEAD-BOX ATP-DEPENDENT RNA HELICASE 47, MITOCHONDRIAL"/>
    <property type="match status" value="1"/>
</dbReference>
<dbReference type="GO" id="GO:0046872">
    <property type="term" value="F:metal ion binding"/>
    <property type="evidence" value="ECO:0007669"/>
    <property type="project" value="UniProtKB-KW"/>
</dbReference>
<evidence type="ECO:0000256" key="5">
    <source>
        <dbReference type="ARBA" id="ARBA00022741"/>
    </source>
</evidence>
<dbReference type="InterPro" id="IPR006674">
    <property type="entry name" value="HD_domain"/>
</dbReference>
<dbReference type="InterPro" id="IPR011545">
    <property type="entry name" value="DEAD/DEAH_box_helicase_dom"/>
</dbReference>
<dbReference type="InterPro" id="IPR054712">
    <property type="entry name" value="Cas3-like_dom"/>
</dbReference>
<evidence type="ECO:0000259" key="10">
    <source>
        <dbReference type="PROSITE" id="PS51192"/>
    </source>
</evidence>
<keyword evidence="7 12" id="KW-0347">Helicase</keyword>
<evidence type="ECO:0000313" key="12">
    <source>
        <dbReference type="EMBL" id="SJZ74346.1"/>
    </source>
</evidence>
<dbReference type="Pfam" id="PF00270">
    <property type="entry name" value="DEAD"/>
    <property type="match status" value="1"/>
</dbReference>
<keyword evidence="9" id="KW-0051">Antiviral defense</keyword>
<keyword evidence="4" id="KW-0479">Metal-binding</keyword>
<dbReference type="Proteomes" id="UP000196365">
    <property type="component" value="Unassembled WGS sequence"/>
</dbReference>
<dbReference type="InterPro" id="IPR014001">
    <property type="entry name" value="Helicase_ATP-bd"/>
</dbReference>
<sequence>MNGTEYIAKTYPKQETIQQHTDRLIENYNILKRIYPDLKVDWDILELACLYHDLGKINIKFQQKLKKKKVKGEIPHGFLSIGFLDIKELRKKYSREQIKILVNAIAYHHERNFKFSEYDEIVKKEIENMKKEAEKFHYSKIPHCRVFRLPSARYIDGSRVTEEDGQDVFYDYILVKGLLNRIDYAASAHEKVERENDFLENSLSNMMNNWKEKDEKASWNDLQKYMIFNRDENIIAVAQTGMGKTEAGLLWIGNNKGFFTLPLKTAINAIYDRVRNHIVKDKVGERVGLLHSDAFSEYIKREDAEEDKLELEEVGLSQYHERTKQLTMPLTICTIDQLFDFIYRYKGFEPKLATLAYSKIIIDEIQMYSSDLIAYLVSGLLHITKLGGKFAILTATFPPFIGDLLEKEGVKFKNPEPFIDKDGSKIRHSIKVKDEMINADFIIENYNKNKVLVICNTVKKAQELYEEIKKRRRDLKQDVNLFHSSFIKRDRKDKEKAILDLGKKDNVEGHGIWICTQVAEASLDIDFDVLITELSDLNGLFQRMGRCYRNRSFNKEGYNCYVFNGGEKECTGVGYVIDKDIFKFSKEALKNIDGKISEEEKIDLINNVYTTEKLGKTEYYKKIINTLKYIESLYTNEMDKSQAKKMFRNINSITVIPEEVFKENRDEIEKCKEIINQKRNEDMTEKELEEFKVRKAKARSKLTDYTVSIPFYLVNNKNTQYFEINKYENITIFKCNYDKEQGLTPIKDLVEEKEKGNWNNIV</sequence>
<dbReference type="GO" id="GO:0004519">
    <property type="term" value="F:endonuclease activity"/>
    <property type="evidence" value="ECO:0007669"/>
    <property type="project" value="UniProtKB-KW"/>
</dbReference>
<dbReference type="GO" id="GO:0005524">
    <property type="term" value="F:ATP binding"/>
    <property type="evidence" value="ECO:0007669"/>
    <property type="project" value="UniProtKB-KW"/>
</dbReference>
<proteinExistence type="inferred from homology"/>
<dbReference type="PROSITE" id="PS51192">
    <property type="entry name" value="HELICASE_ATP_BIND_1"/>
    <property type="match status" value="1"/>
</dbReference>
<dbReference type="NCBIfam" id="TIGR01596">
    <property type="entry name" value="cas3_HD"/>
    <property type="match status" value="1"/>
</dbReference>
<name>A0A1T4N5H2_9FIRM</name>
<dbReference type="SMART" id="SM00487">
    <property type="entry name" value="DEXDc"/>
    <property type="match status" value="1"/>
</dbReference>
<dbReference type="EMBL" id="FUWV01000009">
    <property type="protein sequence ID" value="SJZ74346.1"/>
    <property type="molecule type" value="Genomic_DNA"/>
</dbReference>
<evidence type="ECO:0000256" key="3">
    <source>
        <dbReference type="ARBA" id="ARBA00022722"/>
    </source>
</evidence>
<dbReference type="Pfam" id="PF22590">
    <property type="entry name" value="Cas3-like_C_2"/>
    <property type="match status" value="1"/>
</dbReference>
<dbReference type="GO" id="GO:0003724">
    <property type="term" value="F:RNA helicase activity"/>
    <property type="evidence" value="ECO:0007669"/>
    <property type="project" value="TreeGrafter"/>
</dbReference>
<keyword evidence="8" id="KW-0067">ATP-binding</keyword>
<accession>A0A1T4N5H2</accession>
<dbReference type="InterPro" id="IPR006474">
    <property type="entry name" value="Helicase_Cas3_CRISPR-ass_core"/>
</dbReference>
<dbReference type="CDD" id="cd09641">
    <property type="entry name" value="Cas3''_I"/>
    <property type="match status" value="1"/>
</dbReference>
<keyword evidence="12" id="KW-0255">Endonuclease</keyword>
<comment type="similarity">
    <text evidence="2">In the central section; belongs to the CRISPR-associated helicase Cas3 family.</text>
</comment>
<dbReference type="GO" id="GO:0016787">
    <property type="term" value="F:hydrolase activity"/>
    <property type="evidence" value="ECO:0007669"/>
    <property type="project" value="UniProtKB-KW"/>
</dbReference>
<evidence type="ECO:0000313" key="13">
    <source>
        <dbReference type="Proteomes" id="UP000196365"/>
    </source>
</evidence>
<dbReference type="Pfam" id="PF01966">
    <property type="entry name" value="HD"/>
    <property type="match status" value="1"/>
</dbReference>
<dbReference type="PANTHER" id="PTHR47963:SF9">
    <property type="entry name" value="CRISPR-ASSOCIATED ENDONUCLEASE_HELICASE CAS3"/>
    <property type="match status" value="1"/>
</dbReference>
<dbReference type="RefSeq" id="WP_087678971.1">
    <property type="nucleotide sequence ID" value="NZ_FUWV01000009.1"/>
</dbReference>
<reference evidence="12 13" key="1">
    <citation type="submission" date="2017-02" db="EMBL/GenBank/DDBJ databases">
        <authorList>
            <person name="Peterson S.W."/>
        </authorList>
    </citation>
    <scope>NUCLEOTIDE SEQUENCE [LARGE SCALE GENOMIC DNA]</scope>
    <source>
        <strain evidence="12 13">DSM 15102</strain>
    </source>
</reference>
<gene>
    <name evidence="12" type="ORF">SAMN02745973_01562</name>
</gene>
<dbReference type="InterPro" id="IPR006483">
    <property type="entry name" value="CRISPR-assoc_Cas3_HD"/>
</dbReference>
<protein>
    <submittedName>
        <fullName evidence="12">CRISPR-associated endonuclease/helicase Cas3</fullName>
    </submittedName>
</protein>
<keyword evidence="5" id="KW-0547">Nucleotide-binding</keyword>
<dbReference type="InterPro" id="IPR027417">
    <property type="entry name" value="P-loop_NTPase"/>
</dbReference>
<dbReference type="SUPFAM" id="SSF109604">
    <property type="entry name" value="HD-domain/PDEase-like"/>
    <property type="match status" value="1"/>
</dbReference>
<keyword evidence="3" id="KW-0540">Nuclease</keyword>
<feature type="domain" description="Helicase ATP-binding" evidence="10">
    <location>
        <begin position="225"/>
        <end position="415"/>
    </location>
</feature>
<dbReference type="InterPro" id="IPR050547">
    <property type="entry name" value="DEAD_box_RNA_helicases"/>
</dbReference>
<evidence type="ECO:0000256" key="7">
    <source>
        <dbReference type="ARBA" id="ARBA00022806"/>
    </source>
</evidence>
<dbReference type="AlphaFoldDB" id="A0A1T4N5H2"/>
<evidence type="ECO:0000256" key="1">
    <source>
        <dbReference type="ARBA" id="ARBA00006847"/>
    </source>
</evidence>
<dbReference type="Gene3D" id="3.40.50.300">
    <property type="entry name" value="P-loop containing nucleotide triphosphate hydrolases"/>
    <property type="match status" value="2"/>
</dbReference>
<evidence type="ECO:0000256" key="8">
    <source>
        <dbReference type="ARBA" id="ARBA00022840"/>
    </source>
</evidence>
<evidence type="ECO:0000256" key="9">
    <source>
        <dbReference type="ARBA" id="ARBA00023118"/>
    </source>
</evidence>
<dbReference type="Gene3D" id="1.10.3210.30">
    <property type="match status" value="1"/>
</dbReference>
<dbReference type="OrthoDB" id="9810236at2"/>
<dbReference type="GO" id="GO:0003723">
    <property type="term" value="F:RNA binding"/>
    <property type="evidence" value="ECO:0007669"/>
    <property type="project" value="TreeGrafter"/>
</dbReference>
<evidence type="ECO:0000256" key="4">
    <source>
        <dbReference type="ARBA" id="ARBA00022723"/>
    </source>
</evidence>
<dbReference type="GO" id="GO:0051607">
    <property type="term" value="P:defense response to virus"/>
    <property type="evidence" value="ECO:0007669"/>
    <property type="project" value="UniProtKB-KW"/>
</dbReference>
<dbReference type="InterPro" id="IPR038257">
    <property type="entry name" value="CRISPR-assoc_Cas3_HD_sf"/>
</dbReference>
<evidence type="ECO:0000256" key="6">
    <source>
        <dbReference type="ARBA" id="ARBA00022801"/>
    </source>
</evidence>
<feature type="domain" description="HD Cas3-type" evidence="11">
    <location>
        <begin position="10"/>
        <end position="185"/>
    </location>
</feature>
<keyword evidence="13" id="KW-1185">Reference proteome</keyword>
<dbReference type="PROSITE" id="PS51643">
    <property type="entry name" value="HD_CAS3"/>
    <property type="match status" value="1"/>
</dbReference>
<keyword evidence="6" id="KW-0378">Hydrolase</keyword>
<dbReference type="SUPFAM" id="SSF52540">
    <property type="entry name" value="P-loop containing nucleoside triphosphate hydrolases"/>
    <property type="match status" value="1"/>
</dbReference>
<organism evidence="12 13">
    <name type="scientific">Garciella nitratireducens DSM 15102</name>
    <dbReference type="NCBI Taxonomy" id="1121911"/>
    <lineage>
        <taxon>Bacteria</taxon>
        <taxon>Bacillati</taxon>
        <taxon>Bacillota</taxon>
        <taxon>Clostridia</taxon>
        <taxon>Eubacteriales</taxon>
        <taxon>Eubacteriaceae</taxon>
        <taxon>Garciella</taxon>
    </lineage>
</organism>
<evidence type="ECO:0000259" key="11">
    <source>
        <dbReference type="PROSITE" id="PS51643"/>
    </source>
</evidence>
<evidence type="ECO:0000256" key="2">
    <source>
        <dbReference type="ARBA" id="ARBA00009046"/>
    </source>
</evidence>
<comment type="similarity">
    <text evidence="1">In the N-terminal section; belongs to the CRISPR-associated nuclease Cas3-HD family.</text>
</comment>